<keyword evidence="2" id="KW-0436">Ligase</keyword>
<gene>
    <name evidence="2" type="primary">Contig3018.g3227</name>
    <name evidence="2" type="ORF">STYLEM_19618</name>
</gene>
<feature type="region of interest" description="Disordered" evidence="1">
    <location>
        <begin position="980"/>
        <end position="1025"/>
    </location>
</feature>
<keyword evidence="3" id="KW-1185">Reference proteome</keyword>
<feature type="region of interest" description="Disordered" evidence="1">
    <location>
        <begin position="1176"/>
        <end position="1203"/>
    </location>
</feature>
<dbReference type="PANTHER" id="PTHR46069:SF1">
    <property type="entry name" value="CHROMOSOME UNDETERMINED SCAFFOLD_125, WHOLE GENOME SHOTGUN SEQUENCE"/>
    <property type="match status" value="1"/>
</dbReference>
<feature type="region of interest" description="Disordered" evidence="1">
    <location>
        <begin position="775"/>
        <end position="802"/>
    </location>
</feature>
<evidence type="ECO:0000313" key="3">
    <source>
        <dbReference type="Proteomes" id="UP000039865"/>
    </source>
</evidence>
<feature type="region of interest" description="Disordered" evidence="1">
    <location>
        <begin position="649"/>
        <end position="686"/>
    </location>
</feature>
<feature type="compositionally biased region" description="Basic and acidic residues" evidence="1">
    <location>
        <begin position="653"/>
        <end position="674"/>
    </location>
</feature>
<name>A0A078B7W0_STYLE</name>
<evidence type="ECO:0000256" key="1">
    <source>
        <dbReference type="SAM" id="MobiDB-lite"/>
    </source>
</evidence>
<organism evidence="2 3">
    <name type="scientific">Stylonychia lemnae</name>
    <name type="common">Ciliate</name>
    <dbReference type="NCBI Taxonomy" id="5949"/>
    <lineage>
        <taxon>Eukaryota</taxon>
        <taxon>Sar</taxon>
        <taxon>Alveolata</taxon>
        <taxon>Ciliophora</taxon>
        <taxon>Intramacronucleata</taxon>
        <taxon>Spirotrichea</taxon>
        <taxon>Stichotrichia</taxon>
        <taxon>Sporadotrichida</taxon>
        <taxon>Oxytrichidae</taxon>
        <taxon>Stylonychinae</taxon>
        <taxon>Stylonychia</taxon>
    </lineage>
</organism>
<feature type="compositionally biased region" description="Polar residues" evidence="1">
    <location>
        <begin position="321"/>
        <end position="337"/>
    </location>
</feature>
<reference evidence="2 3" key="1">
    <citation type="submission" date="2014-06" db="EMBL/GenBank/DDBJ databases">
        <authorList>
            <person name="Swart Estienne"/>
        </authorList>
    </citation>
    <scope>NUCLEOTIDE SEQUENCE [LARGE SCALE GENOMIC DNA]</scope>
    <source>
        <strain evidence="2 3">130c</strain>
    </source>
</reference>
<dbReference type="Pfam" id="PF03133">
    <property type="entry name" value="TTL"/>
    <property type="match status" value="1"/>
</dbReference>
<feature type="compositionally biased region" description="Polar residues" evidence="1">
    <location>
        <begin position="779"/>
        <end position="802"/>
    </location>
</feature>
<proteinExistence type="predicted"/>
<feature type="region of interest" description="Disordered" evidence="1">
    <location>
        <begin position="426"/>
        <end position="470"/>
    </location>
</feature>
<dbReference type="EMBL" id="CCKQ01018506">
    <property type="protein sequence ID" value="CDW90474.1"/>
    <property type="molecule type" value="Genomic_DNA"/>
</dbReference>
<dbReference type="InterPro" id="IPR004344">
    <property type="entry name" value="TTL/TTLL_fam"/>
</dbReference>
<feature type="region of interest" description="Disordered" evidence="1">
    <location>
        <begin position="321"/>
        <end position="350"/>
    </location>
</feature>
<dbReference type="Gene3D" id="3.30.470.20">
    <property type="entry name" value="ATP-grasp fold, B domain"/>
    <property type="match status" value="1"/>
</dbReference>
<protein>
    <submittedName>
        <fullName evidence="2">Tubulin-tyrosine ligase family protein</fullName>
    </submittedName>
</protein>
<dbReference type="GO" id="GO:0016874">
    <property type="term" value="F:ligase activity"/>
    <property type="evidence" value="ECO:0007669"/>
    <property type="project" value="UniProtKB-KW"/>
</dbReference>
<feature type="compositionally biased region" description="Polar residues" evidence="1">
    <location>
        <begin position="1000"/>
        <end position="1025"/>
    </location>
</feature>
<dbReference type="OrthoDB" id="196367at2759"/>
<accession>A0A078B7W0</accession>
<dbReference type="PANTHER" id="PTHR46069">
    <property type="entry name" value="TUBULIN TYROSINE LIGASE"/>
    <property type="match status" value="1"/>
</dbReference>
<evidence type="ECO:0000313" key="2">
    <source>
        <dbReference type="EMBL" id="CDW90474.1"/>
    </source>
</evidence>
<dbReference type="Proteomes" id="UP000039865">
    <property type="component" value="Unassembled WGS sequence"/>
</dbReference>
<feature type="compositionally biased region" description="Polar residues" evidence="1">
    <location>
        <begin position="675"/>
        <end position="686"/>
    </location>
</feature>
<dbReference type="PROSITE" id="PS51221">
    <property type="entry name" value="TTL"/>
    <property type="match status" value="1"/>
</dbReference>
<feature type="compositionally biased region" description="Basic residues" evidence="1">
    <location>
        <begin position="430"/>
        <end position="442"/>
    </location>
</feature>
<sequence length="1631" mass="185476">MSGALQRISNTANYIHENSNTVSEEFNQFSPQQNPFLRDQNIISSSQQQKFKVNGLQMSGGQKERDSITSIKSNHGMQISGSHQTNILKTVAGNIMDHKPNIQMFENAQSSQISRYNPIEDNREGYNDKGSVMSNLMGQGIIGQHQNQINGGSLVQGTKSTTALNSVGNLITRDQQLNPNQSTTNSQIMLLRNSIGQNSNINQNLGGLTTTGGLFQQQNPISNRVVSGTQNINTSASNMGNNQYFKNAKAHQNDRVSTHQTYDKKNIFSQTGGNTLINQNGTQSNQTGLLPRISNLRNEVTILFKNTNGSQNNQVPQQLFTNTQGNNMGASKTNNTAGGRMNSKPMSSPRAVNQNLNNFNGQQSILADNTYTGTKNLMDRLLQHPQQQHSLDFNHNQKKLLQSNQENNIMILKDDYSKSLIEHSESLNGKTRKRLRSNHQQKHANPGNTTEKDEPPFYTQHDVDESFNSDSNQKQVQLYYSEKVGGIQESQIVYDYHIKHGMIKDDMSIGGFNKQTFSNDDQHQLALTPQIMSSQSNKRRNNVSKQQENILSQQQQMFISQQQKQQFFARRTGSNKEQAGPFQYPNQFQYKTQMGQIQTSFDQNTHLNNLSPLNAHLQNNQNENSPMLQNLNSAEYQRMNSYTYKNQMQHYHQMRDQKSDENSPDKLLESDLSKSKTQQPNAQQEVQPKIPVICGFHKRVLLLTSQVGVTGPNQNSQNAMAQTRRIRNKNPNCNHNNNFTFYQPSYNNVKYDDSYKKKEEVLRKVFFKECAKEEEKRTTNSAQNPTNPNQSGQVTKPSHQQNKVSMNDPIAHLKIIENAICQSLFTDYENSKNSNNSGIYASQSTRGPTLMTELGLEQAIVAHKSFLLALIQAGKIINENMFKVLHEFKQSARDFDNECIYCKYSQYALRESAKVGTTSSFVKSTGDSETLMITDGTTQPQDPRIDNLVRMFQSQLFKRSFINTSLMIIQRKMNEKLLAKQKSGAPDKNDKKKSLPTGGSKDQQQKKGSNTNTNPQNAVTVPQSSLDQLSNQMQKLAKNLSNPKDKEKFLELKEKYYKEFLLKINQSNGISINFPKTSFVPYKYYVGKGNNSLLVRNCLKQRFWWSMGDFEEWHEYNFIWTQWKSNKIISVIKSNQDVIQAQKDEGTRSGLTSGGTTAVGTSDSLLSTQMTVTDRDSNSSVETLLATPTRRKRASTLPQNASQITQNNLAANKKGANSSISNSASKNIKLQNVNAAAAANNEEKEPKQQTSHSIITYGHMENNFHLSNKKAIYYNMKIYYESIGQDWWKVLPLTFHVKEGPNDKEFLKFQEIFKGNDNGQYGNLDKLGKTIWIVKPGENTNRGCGIQVCREIQQIREIVSNTNVNGQKRSYIIQKYIEKPLLYKNRKFDIRCYALITTVNGNMQGYWYNEGYLRTSSKDFNLKNVTNRLIHLTNDAVQKKSDDYGKFESGNKLSYSDFQKYLDSIEVKCNIVKEIVPQLKKIATDTIKAVSRKLDPHRRHNTFEIFGYDFMIDEDLRPWLIEVNTNPCLELSAPYLARLIPTMIENAVKQFKQLFIFFRIAVDPLFPPPPWPNAKKHMIPDCTDNKFELVFNESTDAQELKNLPIDDTMNGIIEEEEMEDEGSDGEEEDLS</sequence>
<dbReference type="InParanoid" id="A0A078B7W0"/>
<dbReference type="SUPFAM" id="SSF56059">
    <property type="entry name" value="Glutathione synthetase ATP-binding domain-like"/>
    <property type="match status" value="1"/>
</dbReference>